<dbReference type="Proteomes" id="UP000287651">
    <property type="component" value="Unassembled WGS sequence"/>
</dbReference>
<sequence length="80" mass="9188">MLAIPYVLANGKSYEHRFMKKCNDHKHCISRMQSQVLNGLSCTISKIQNTSHSQCIRPWNSYKHGFTKNVTVINFTQSDA</sequence>
<reference evidence="1 2" key="1">
    <citation type="journal article" date="2014" name="Agronomy (Basel)">
        <title>A Draft Genome Sequence for Ensete ventricosum, the Drought-Tolerant Tree Against Hunger.</title>
        <authorList>
            <person name="Harrison J."/>
            <person name="Moore K.A."/>
            <person name="Paszkiewicz K."/>
            <person name="Jones T."/>
            <person name="Grant M."/>
            <person name="Ambacheew D."/>
            <person name="Muzemil S."/>
            <person name="Studholme D.J."/>
        </authorList>
    </citation>
    <scope>NUCLEOTIDE SEQUENCE [LARGE SCALE GENOMIC DNA]</scope>
</reference>
<dbReference type="AlphaFoldDB" id="A0A426X669"/>
<protein>
    <submittedName>
        <fullName evidence="1">Uncharacterized protein</fullName>
    </submittedName>
</protein>
<accession>A0A426X669</accession>
<proteinExistence type="predicted"/>
<comment type="caution">
    <text evidence="1">The sequence shown here is derived from an EMBL/GenBank/DDBJ whole genome shotgun (WGS) entry which is preliminary data.</text>
</comment>
<organism evidence="1 2">
    <name type="scientific">Ensete ventricosum</name>
    <name type="common">Abyssinian banana</name>
    <name type="synonym">Musa ensete</name>
    <dbReference type="NCBI Taxonomy" id="4639"/>
    <lineage>
        <taxon>Eukaryota</taxon>
        <taxon>Viridiplantae</taxon>
        <taxon>Streptophyta</taxon>
        <taxon>Embryophyta</taxon>
        <taxon>Tracheophyta</taxon>
        <taxon>Spermatophyta</taxon>
        <taxon>Magnoliopsida</taxon>
        <taxon>Liliopsida</taxon>
        <taxon>Zingiberales</taxon>
        <taxon>Musaceae</taxon>
        <taxon>Ensete</taxon>
    </lineage>
</organism>
<dbReference type="EMBL" id="AMZH03025789">
    <property type="protein sequence ID" value="RRT34967.1"/>
    <property type="molecule type" value="Genomic_DNA"/>
</dbReference>
<gene>
    <name evidence="1" type="ORF">B296_00026885</name>
</gene>
<name>A0A426X669_ENSVE</name>
<evidence type="ECO:0000313" key="2">
    <source>
        <dbReference type="Proteomes" id="UP000287651"/>
    </source>
</evidence>
<evidence type="ECO:0000313" key="1">
    <source>
        <dbReference type="EMBL" id="RRT34967.1"/>
    </source>
</evidence>